<name>A0AAV4TJ61_9ARAC</name>
<protein>
    <submittedName>
        <fullName evidence="1">Uncharacterized protein</fullName>
    </submittedName>
</protein>
<dbReference type="Proteomes" id="UP001054837">
    <property type="component" value="Unassembled WGS sequence"/>
</dbReference>
<evidence type="ECO:0000313" key="1">
    <source>
        <dbReference type="EMBL" id="GIY46410.1"/>
    </source>
</evidence>
<keyword evidence="2" id="KW-1185">Reference proteome</keyword>
<sequence>MYIGIEKVVQPSCQCDQNLKMNGSKPNVKLSLDFYSSLPLVQGHVVSEMVAYVHAVFEPTCKSFQWHKDRALALCSRELEFDSLCGKWLMLIMVGWLLRGLDSTLSCA</sequence>
<accession>A0AAV4TJ61</accession>
<reference evidence="1 2" key="1">
    <citation type="submission" date="2021-06" db="EMBL/GenBank/DDBJ databases">
        <title>Caerostris darwini draft genome.</title>
        <authorList>
            <person name="Kono N."/>
            <person name="Arakawa K."/>
        </authorList>
    </citation>
    <scope>NUCLEOTIDE SEQUENCE [LARGE SCALE GENOMIC DNA]</scope>
</reference>
<comment type="caution">
    <text evidence="1">The sequence shown here is derived from an EMBL/GenBank/DDBJ whole genome shotgun (WGS) entry which is preliminary data.</text>
</comment>
<dbReference type="AlphaFoldDB" id="A0AAV4TJ61"/>
<gene>
    <name evidence="1" type="ORF">CDAR_585771</name>
</gene>
<proteinExistence type="predicted"/>
<organism evidence="1 2">
    <name type="scientific">Caerostris darwini</name>
    <dbReference type="NCBI Taxonomy" id="1538125"/>
    <lineage>
        <taxon>Eukaryota</taxon>
        <taxon>Metazoa</taxon>
        <taxon>Ecdysozoa</taxon>
        <taxon>Arthropoda</taxon>
        <taxon>Chelicerata</taxon>
        <taxon>Arachnida</taxon>
        <taxon>Araneae</taxon>
        <taxon>Araneomorphae</taxon>
        <taxon>Entelegynae</taxon>
        <taxon>Araneoidea</taxon>
        <taxon>Araneidae</taxon>
        <taxon>Caerostris</taxon>
    </lineage>
</organism>
<evidence type="ECO:0000313" key="2">
    <source>
        <dbReference type="Proteomes" id="UP001054837"/>
    </source>
</evidence>
<dbReference type="EMBL" id="BPLQ01009763">
    <property type="protein sequence ID" value="GIY46410.1"/>
    <property type="molecule type" value="Genomic_DNA"/>
</dbReference>